<feature type="non-terminal residue" evidence="1">
    <location>
        <position position="129"/>
    </location>
</feature>
<reference evidence="1" key="1">
    <citation type="submission" date="2020-04" db="EMBL/GenBank/DDBJ databases">
        <authorList>
            <person name="Alioto T."/>
            <person name="Alioto T."/>
            <person name="Gomez Garrido J."/>
        </authorList>
    </citation>
    <scope>NUCLEOTIDE SEQUENCE</scope>
    <source>
        <strain evidence="1">A484AB</strain>
    </source>
</reference>
<dbReference type="Proteomes" id="UP001152795">
    <property type="component" value="Unassembled WGS sequence"/>
</dbReference>
<protein>
    <submittedName>
        <fullName evidence="1">Uncharacterized protein</fullName>
    </submittedName>
</protein>
<organism evidence="1 2">
    <name type="scientific">Paramuricea clavata</name>
    <name type="common">Red gorgonian</name>
    <name type="synonym">Violescent sea-whip</name>
    <dbReference type="NCBI Taxonomy" id="317549"/>
    <lineage>
        <taxon>Eukaryota</taxon>
        <taxon>Metazoa</taxon>
        <taxon>Cnidaria</taxon>
        <taxon>Anthozoa</taxon>
        <taxon>Octocorallia</taxon>
        <taxon>Malacalcyonacea</taxon>
        <taxon>Plexauridae</taxon>
        <taxon>Paramuricea</taxon>
    </lineage>
</organism>
<comment type="caution">
    <text evidence="1">The sequence shown here is derived from an EMBL/GenBank/DDBJ whole genome shotgun (WGS) entry which is preliminary data.</text>
</comment>
<keyword evidence="2" id="KW-1185">Reference proteome</keyword>
<dbReference type="EMBL" id="CACRXK020008876">
    <property type="protein sequence ID" value="CAB4015867.1"/>
    <property type="molecule type" value="Genomic_DNA"/>
</dbReference>
<evidence type="ECO:0000313" key="2">
    <source>
        <dbReference type="Proteomes" id="UP001152795"/>
    </source>
</evidence>
<evidence type="ECO:0000313" key="1">
    <source>
        <dbReference type="EMBL" id="CAB4015867.1"/>
    </source>
</evidence>
<sequence length="129" mass="14924">IALGLTQLVFLAGGYATRNEREEFSPSIKEQENFDLEKKQLGMAGVFKTHRRSADAEPDEEDELIKLKRIPEQTEDSLLYNECPKRLLPLNGFLWQEDRSSKTLQHRNRLYITERATARPQLHDIGLLS</sequence>
<dbReference type="AlphaFoldDB" id="A0A6S7IEH2"/>
<name>A0A6S7IEH2_PARCT</name>
<proteinExistence type="predicted"/>
<gene>
    <name evidence="1" type="ORF">PACLA_8A080733</name>
</gene>
<accession>A0A6S7IEH2</accession>